<evidence type="ECO:0000313" key="2">
    <source>
        <dbReference type="Proteomes" id="UP000643279"/>
    </source>
</evidence>
<evidence type="ECO:0000313" key="1">
    <source>
        <dbReference type="EMBL" id="GGI02845.1"/>
    </source>
</evidence>
<accession>A0ABQ2AZ65</accession>
<name>A0ABQ2AZ65_9MICC</name>
<comment type="caution">
    <text evidence="1">The sequence shown here is derived from an EMBL/GenBank/DDBJ whole genome shotgun (WGS) entry which is preliminary data.</text>
</comment>
<proteinExistence type="predicted"/>
<reference evidence="2" key="1">
    <citation type="journal article" date="2019" name="Int. J. Syst. Evol. Microbiol.">
        <title>The Global Catalogue of Microorganisms (GCM) 10K type strain sequencing project: providing services to taxonomists for standard genome sequencing and annotation.</title>
        <authorList>
            <consortium name="The Broad Institute Genomics Platform"/>
            <consortium name="The Broad Institute Genome Sequencing Center for Infectious Disease"/>
            <person name="Wu L."/>
            <person name="Ma J."/>
        </authorList>
    </citation>
    <scope>NUCLEOTIDE SEQUENCE [LARGE SCALE GENOMIC DNA]</scope>
    <source>
        <strain evidence="2">CGMCC 1.12778</strain>
    </source>
</reference>
<sequence length="59" mass="6313">MSANGALWLWPLPPAGDLRLVSQWTEMGMGESSLTVDGAQLRNAAAGVKGYWPTETGHE</sequence>
<gene>
    <name evidence="1" type="ORF">GCM10007170_45500</name>
</gene>
<organism evidence="1 2">
    <name type="scientific">Arthrobacter liuii</name>
    <dbReference type="NCBI Taxonomy" id="1476996"/>
    <lineage>
        <taxon>Bacteria</taxon>
        <taxon>Bacillati</taxon>
        <taxon>Actinomycetota</taxon>
        <taxon>Actinomycetes</taxon>
        <taxon>Micrococcales</taxon>
        <taxon>Micrococcaceae</taxon>
        <taxon>Arthrobacter</taxon>
    </lineage>
</organism>
<protein>
    <submittedName>
        <fullName evidence="1">Uncharacterized protein</fullName>
    </submittedName>
</protein>
<dbReference type="RefSeq" id="WP_188573767.1">
    <property type="nucleotide sequence ID" value="NZ_BMFW01000053.1"/>
</dbReference>
<keyword evidence="2" id="KW-1185">Reference proteome</keyword>
<dbReference type="EMBL" id="BMFW01000053">
    <property type="protein sequence ID" value="GGI02845.1"/>
    <property type="molecule type" value="Genomic_DNA"/>
</dbReference>
<dbReference type="Proteomes" id="UP000643279">
    <property type="component" value="Unassembled WGS sequence"/>
</dbReference>